<accession>A0A5B9DAG0</accession>
<dbReference type="InterPro" id="IPR003591">
    <property type="entry name" value="Leu-rich_rpt_typical-subtyp"/>
</dbReference>
<dbReference type="KEGG" id="psyt:DSAG12_01654"/>
<dbReference type="GeneID" id="41329647"/>
<name>A0A5B9DAG0_9ARCH</name>
<dbReference type="EMBL" id="CP042905">
    <property type="protein sequence ID" value="QEE15827.1"/>
    <property type="molecule type" value="Genomic_DNA"/>
</dbReference>
<dbReference type="InterPro" id="IPR032675">
    <property type="entry name" value="LRR_dom_sf"/>
</dbReference>
<dbReference type="InterPro" id="IPR001611">
    <property type="entry name" value="Leu-rich_rpt"/>
</dbReference>
<dbReference type="PANTHER" id="PTHR45752:SF187">
    <property type="entry name" value="LEUCINE-RICH REPEAT AND IQ DOMAIN-CONTAINING PROTEIN 4"/>
    <property type="match status" value="1"/>
</dbReference>
<dbReference type="SUPFAM" id="SSF52058">
    <property type="entry name" value="L domain-like"/>
    <property type="match status" value="1"/>
</dbReference>
<evidence type="ECO:0000313" key="4">
    <source>
        <dbReference type="Proteomes" id="UP000321408"/>
    </source>
</evidence>
<dbReference type="PROSITE" id="PS51450">
    <property type="entry name" value="LRR"/>
    <property type="match status" value="1"/>
</dbReference>
<keyword evidence="4" id="KW-1185">Reference proteome</keyword>
<dbReference type="Proteomes" id="UP000321408">
    <property type="component" value="Chromosome"/>
</dbReference>
<dbReference type="RefSeq" id="WP_147662726.1">
    <property type="nucleotide sequence ID" value="NZ_CP042905.2"/>
</dbReference>
<dbReference type="AlphaFoldDB" id="A0A5B9DAG0"/>
<reference evidence="3 4" key="1">
    <citation type="journal article" date="2020" name="Nature">
        <title>Isolation of an archaeon at the prokaryote-eukaryote interface.</title>
        <authorList>
            <person name="Imachi H."/>
            <person name="Nobu M.K."/>
            <person name="Nakahara N."/>
            <person name="Morono Y."/>
            <person name="Ogawara M."/>
            <person name="Takaki Y."/>
            <person name="Takano Y."/>
            <person name="Uematsu K."/>
            <person name="Ikuta T."/>
            <person name="Ito M."/>
            <person name="Matsui Y."/>
            <person name="Miyazaki M."/>
            <person name="Murata K."/>
            <person name="Saito Y."/>
            <person name="Sakai S."/>
            <person name="Song C."/>
            <person name="Tasumi E."/>
            <person name="Yamanaka Y."/>
            <person name="Yamaguchi T."/>
            <person name="Kamagata Y."/>
            <person name="Tamaki H."/>
            <person name="Takai K."/>
        </authorList>
    </citation>
    <scope>NUCLEOTIDE SEQUENCE [LARGE SCALE GENOMIC DNA]</scope>
    <source>
        <strain evidence="3 4">MK-D1</strain>
    </source>
</reference>
<sequence>MISDSEKAVFKAFKKKYPELKIYRKKKWELRKWVEISPRPRYYVKNGQIIKLRITGIKNLISLPENIGNLVYLQELDLGWNQLLNLPESFGNLVKVRKLQLWGNKLTSLPESFRNLVNLQHLDLTDNPIVSLSNIPLELLKIAHIPTDNLLSKGQSLFFSENYGDLFRYYQKSPIKLVQQYIKDPQSLTFDEKERLSYEAGHLEKKILETKVHPDDLILNQITERLAIELYNGLKLHL</sequence>
<keyword evidence="1" id="KW-0433">Leucine-rich repeat</keyword>
<dbReference type="InterPro" id="IPR050715">
    <property type="entry name" value="LRR-SigEffector_domain"/>
</dbReference>
<keyword evidence="2" id="KW-0677">Repeat</keyword>
<proteinExistence type="predicted"/>
<gene>
    <name evidence="3" type="ORF">DSAG12_01654</name>
</gene>
<dbReference type="Pfam" id="PF13855">
    <property type="entry name" value="LRR_8"/>
    <property type="match status" value="1"/>
</dbReference>
<dbReference type="Gene3D" id="3.80.10.10">
    <property type="entry name" value="Ribonuclease Inhibitor"/>
    <property type="match status" value="1"/>
</dbReference>
<dbReference type="SMART" id="SM00369">
    <property type="entry name" value="LRR_TYP"/>
    <property type="match status" value="3"/>
</dbReference>
<evidence type="ECO:0000256" key="1">
    <source>
        <dbReference type="ARBA" id="ARBA00022614"/>
    </source>
</evidence>
<organism evidence="3 4">
    <name type="scientific">Promethearchaeum syntrophicum</name>
    <dbReference type="NCBI Taxonomy" id="2594042"/>
    <lineage>
        <taxon>Archaea</taxon>
        <taxon>Promethearchaeati</taxon>
        <taxon>Promethearchaeota</taxon>
        <taxon>Promethearchaeia</taxon>
        <taxon>Promethearchaeales</taxon>
        <taxon>Promethearchaeaceae</taxon>
        <taxon>Promethearchaeum</taxon>
    </lineage>
</organism>
<protein>
    <submittedName>
        <fullName evidence="3">Leucine-rich repeat domain-containing protein</fullName>
    </submittedName>
</protein>
<reference evidence="3 4" key="2">
    <citation type="journal article" date="2024" name="Int. J. Syst. Evol. Microbiol.">
        <title>Promethearchaeum syntrophicum gen. nov., sp. nov., an anaerobic, obligately syntrophic archaeon, the first isolate of the lineage 'Asgard' archaea, and proposal of the new archaeal phylum Promethearchaeota phyl. nov. and kingdom Promethearchaeati regn. nov.</title>
        <authorList>
            <person name="Imachi H."/>
            <person name="Nobu M.K."/>
            <person name="Kato S."/>
            <person name="Takaki Y."/>
            <person name="Miyazaki M."/>
            <person name="Miyata M."/>
            <person name="Ogawara M."/>
            <person name="Saito Y."/>
            <person name="Sakai S."/>
            <person name="Tahara Y.O."/>
            <person name="Takano Y."/>
            <person name="Tasumi E."/>
            <person name="Uematsu K."/>
            <person name="Yoshimura T."/>
            <person name="Itoh T."/>
            <person name="Ohkuma M."/>
            <person name="Takai K."/>
        </authorList>
    </citation>
    <scope>NUCLEOTIDE SEQUENCE [LARGE SCALE GENOMIC DNA]</scope>
    <source>
        <strain evidence="3 4">MK-D1</strain>
    </source>
</reference>
<dbReference type="PANTHER" id="PTHR45752">
    <property type="entry name" value="LEUCINE-RICH REPEAT-CONTAINING"/>
    <property type="match status" value="1"/>
</dbReference>
<evidence type="ECO:0000256" key="2">
    <source>
        <dbReference type="ARBA" id="ARBA00022737"/>
    </source>
</evidence>
<evidence type="ECO:0000313" key="3">
    <source>
        <dbReference type="EMBL" id="QEE15827.1"/>
    </source>
</evidence>